<dbReference type="PIRSF" id="PIRSF004486">
    <property type="entry name" value="MraW"/>
    <property type="match status" value="1"/>
</dbReference>
<dbReference type="EMBL" id="CAEZXK010000009">
    <property type="protein sequence ID" value="CAB4684365.1"/>
    <property type="molecule type" value="Genomic_DNA"/>
</dbReference>
<keyword evidence="2" id="KW-0489">Methyltransferase</keyword>
<dbReference type="PANTHER" id="PTHR11265">
    <property type="entry name" value="S-ADENOSYL-METHYLTRANSFERASE MRAW"/>
    <property type="match status" value="1"/>
</dbReference>
<dbReference type="InterPro" id="IPR002903">
    <property type="entry name" value="RsmH"/>
</dbReference>
<dbReference type="PANTHER" id="PTHR11265:SF0">
    <property type="entry name" value="12S RRNA N4-METHYLCYTIDINE METHYLTRANSFERASE"/>
    <property type="match status" value="1"/>
</dbReference>
<evidence type="ECO:0000256" key="3">
    <source>
        <dbReference type="ARBA" id="ARBA00022679"/>
    </source>
</evidence>
<name>A0A6J6NIA9_9ZZZZ</name>
<dbReference type="GO" id="GO:0070475">
    <property type="term" value="P:rRNA base methylation"/>
    <property type="evidence" value="ECO:0007669"/>
    <property type="project" value="TreeGrafter"/>
</dbReference>
<dbReference type="GO" id="GO:0005737">
    <property type="term" value="C:cytoplasm"/>
    <property type="evidence" value="ECO:0007669"/>
    <property type="project" value="TreeGrafter"/>
</dbReference>
<gene>
    <name evidence="5" type="ORF">UFOPK2370_00535</name>
</gene>
<dbReference type="InterPro" id="IPR023397">
    <property type="entry name" value="SAM-dep_MeTrfase_MraW_recog"/>
</dbReference>
<dbReference type="NCBIfam" id="TIGR00006">
    <property type="entry name" value="16S rRNA (cytosine(1402)-N(4))-methyltransferase RsmH"/>
    <property type="match status" value="1"/>
</dbReference>
<dbReference type="HAMAP" id="MF_01007">
    <property type="entry name" value="16SrRNA_methyltr_H"/>
    <property type="match status" value="1"/>
</dbReference>
<accession>A0A6J6NIA9</accession>
<comment type="similarity">
    <text evidence="1">Belongs to the methyltransferase superfamily. RsmH family.</text>
</comment>
<dbReference type="SUPFAM" id="SSF81799">
    <property type="entry name" value="Putative methyltransferase TM0872, insert domain"/>
    <property type="match status" value="1"/>
</dbReference>
<evidence type="ECO:0000256" key="4">
    <source>
        <dbReference type="ARBA" id="ARBA00022691"/>
    </source>
</evidence>
<evidence type="ECO:0000256" key="1">
    <source>
        <dbReference type="ARBA" id="ARBA00010396"/>
    </source>
</evidence>
<organism evidence="5">
    <name type="scientific">freshwater metagenome</name>
    <dbReference type="NCBI Taxonomy" id="449393"/>
    <lineage>
        <taxon>unclassified sequences</taxon>
        <taxon>metagenomes</taxon>
        <taxon>ecological metagenomes</taxon>
    </lineage>
</organism>
<keyword evidence="4" id="KW-0949">S-adenosyl-L-methionine</keyword>
<evidence type="ECO:0000256" key="2">
    <source>
        <dbReference type="ARBA" id="ARBA00022603"/>
    </source>
</evidence>
<evidence type="ECO:0000313" key="5">
    <source>
        <dbReference type="EMBL" id="CAB4684365.1"/>
    </source>
</evidence>
<dbReference type="Gene3D" id="1.10.150.170">
    <property type="entry name" value="Putative methyltransferase TM0872, insert domain"/>
    <property type="match status" value="1"/>
</dbReference>
<sequence>MNSTKEINELHVPVLLERTLELLGAAIEQPGAVFVDCTLGLGGHAEAFLTQFPQLTLIGIDRDASALALAAKRLEKFGERAKFSHATYDEIQEVLAEHGFDSADAVLLDLGVSSMQLDEAERGFAYSFDAPLDMRMDSSESLTAAQVLNSYSEQELARIFKEFGEERYAKQIASSIVEKRKAQSFSNSAELAKLIVAIVPFIPGKSKGHPAKRVFQALRIEVNSELDVLRDAMPAAIASLALGGRILILSYQSLEDRIVKQALSAASTSSAPLDMPIELPEQAPVLRLLVKGAEQASEKEVLQNPRAASVRLRAAEKIRRAA</sequence>
<keyword evidence="3" id="KW-0808">Transferase</keyword>
<dbReference type="InterPro" id="IPR029063">
    <property type="entry name" value="SAM-dependent_MTases_sf"/>
</dbReference>
<reference evidence="5" key="1">
    <citation type="submission" date="2020-05" db="EMBL/GenBank/DDBJ databases">
        <authorList>
            <person name="Chiriac C."/>
            <person name="Salcher M."/>
            <person name="Ghai R."/>
            <person name="Kavagutti S V."/>
        </authorList>
    </citation>
    <scope>NUCLEOTIDE SEQUENCE</scope>
</reference>
<dbReference type="AlphaFoldDB" id="A0A6J6NIA9"/>
<protein>
    <submittedName>
        <fullName evidence="5">Unannotated protein</fullName>
    </submittedName>
</protein>
<dbReference type="SUPFAM" id="SSF53335">
    <property type="entry name" value="S-adenosyl-L-methionine-dependent methyltransferases"/>
    <property type="match status" value="1"/>
</dbReference>
<dbReference type="GO" id="GO:0071424">
    <property type="term" value="F:rRNA (cytosine-N4-)-methyltransferase activity"/>
    <property type="evidence" value="ECO:0007669"/>
    <property type="project" value="TreeGrafter"/>
</dbReference>
<dbReference type="Gene3D" id="3.40.50.150">
    <property type="entry name" value="Vaccinia Virus protein VP39"/>
    <property type="match status" value="1"/>
</dbReference>
<proteinExistence type="inferred from homology"/>
<dbReference type="Pfam" id="PF01795">
    <property type="entry name" value="Methyltransf_5"/>
    <property type="match status" value="1"/>
</dbReference>